<sequence>MPTSPISAKLQAQFVKIWRQTDNFTGDPYDLLDDKTRHFLSVCDSISVTPTQFANLFRLILNGKAQQLRTQIITYCRGVPELEQALFDPGSASQEILAKLRSAAKIYGDRTPTGFIQETEEYDQFIIDRRFNSNVFRCGGYNGRDTWHHKKINSSYNKGKFTPYYSNSQEWKRNIISEVRERARMQYFSGCKFFNDTPNYALFLAGYGGEQRLQHAIQMQDEEEE</sequence>
<evidence type="ECO:0000313" key="2">
    <source>
        <dbReference type="Proteomes" id="UP000285405"/>
    </source>
</evidence>
<reference evidence="1 2" key="1">
    <citation type="journal article" date="2018" name="BMC Genomics">
        <title>Comparative genome analyses reveal sequence features reflecting distinct modes of host-adaptation between dicot and monocot powdery mildew.</title>
        <authorList>
            <person name="Wu Y."/>
            <person name="Ma X."/>
            <person name="Pan Z."/>
            <person name="Kale S.D."/>
            <person name="Song Y."/>
            <person name="King H."/>
            <person name="Zhang Q."/>
            <person name="Presley C."/>
            <person name="Deng X."/>
            <person name="Wei C.I."/>
            <person name="Xiao S."/>
        </authorList>
    </citation>
    <scope>NUCLEOTIDE SEQUENCE [LARGE SCALE GENOMIC DNA]</scope>
    <source>
        <strain evidence="1">UCSC1</strain>
    </source>
</reference>
<dbReference type="OrthoDB" id="3562262at2759"/>
<evidence type="ECO:0008006" key="3">
    <source>
        <dbReference type="Google" id="ProtNLM"/>
    </source>
</evidence>
<dbReference type="AlphaFoldDB" id="A0A420J498"/>
<comment type="caution">
    <text evidence="1">The sequence shown here is derived from an EMBL/GenBank/DDBJ whole genome shotgun (WGS) entry which is preliminary data.</text>
</comment>
<evidence type="ECO:0000313" key="1">
    <source>
        <dbReference type="EMBL" id="RKF81602.1"/>
    </source>
</evidence>
<protein>
    <recommendedName>
        <fullName evidence="3">Integrase and RNaseH domain-containing protein</fullName>
    </recommendedName>
</protein>
<dbReference type="EMBL" id="MCBR01002429">
    <property type="protein sequence ID" value="RKF81602.1"/>
    <property type="molecule type" value="Genomic_DNA"/>
</dbReference>
<organism evidence="1 2">
    <name type="scientific">Golovinomyces cichoracearum</name>
    <dbReference type="NCBI Taxonomy" id="62708"/>
    <lineage>
        <taxon>Eukaryota</taxon>
        <taxon>Fungi</taxon>
        <taxon>Dikarya</taxon>
        <taxon>Ascomycota</taxon>
        <taxon>Pezizomycotina</taxon>
        <taxon>Leotiomycetes</taxon>
        <taxon>Erysiphales</taxon>
        <taxon>Erysiphaceae</taxon>
        <taxon>Golovinomyces</taxon>
    </lineage>
</organism>
<accession>A0A420J498</accession>
<gene>
    <name evidence="1" type="ORF">GcC1_024032</name>
</gene>
<name>A0A420J498_9PEZI</name>
<dbReference type="Proteomes" id="UP000285405">
    <property type="component" value="Unassembled WGS sequence"/>
</dbReference>
<proteinExistence type="predicted"/>